<keyword evidence="3" id="KW-1185">Reference proteome</keyword>
<accession>A0A0N0P3R1</accession>
<evidence type="ECO:0008006" key="4">
    <source>
        <dbReference type="Google" id="ProtNLM"/>
    </source>
</evidence>
<dbReference type="InterPro" id="IPR027417">
    <property type="entry name" value="P-loop_NTPase"/>
</dbReference>
<dbReference type="InterPro" id="IPR001270">
    <property type="entry name" value="ClpA/B"/>
</dbReference>
<evidence type="ECO:0000313" key="3">
    <source>
        <dbReference type="Proteomes" id="UP000038009"/>
    </source>
</evidence>
<dbReference type="GO" id="GO:0005524">
    <property type="term" value="F:ATP binding"/>
    <property type="evidence" value="ECO:0007669"/>
    <property type="project" value="InterPro"/>
</dbReference>
<comment type="similarity">
    <text evidence="1">Belongs to the ClpA/ClpB family. Torsin subfamily.</text>
</comment>
<dbReference type="Proteomes" id="UP000038009">
    <property type="component" value="Unassembled WGS sequence"/>
</dbReference>
<dbReference type="InterPro" id="IPR010448">
    <property type="entry name" value="Torsin"/>
</dbReference>
<dbReference type="OMA" id="LCARKDR"/>
<dbReference type="OrthoDB" id="19623at2759"/>
<dbReference type="GO" id="GO:0005737">
    <property type="term" value="C:cytoplasm"/>
    <property type="evidence" value="ECO:0007669"/>
    <property type="project" value="UniProtKB-ARBA"/>
</dbReference>
<dbReference type="AlphaFoldDB" id="A0A0N0P3R1"/>
<evidence type="ECO:0000313" key="2">
    <source>
        <dbReference type="EMBL" id="KPI83957.1"/>
    </source>
</evidence>
<name>A0A0N0P3R1_LEPSE</name>
<reference evidence="2 3" key="1">
    <citation type="journal article" date="2015" name="PLoS Pathog.">
        <title>Leptomonas seymouri: Adaptations to the Dixenous Life Cycle Analyzed by Genome Sequencing, Transcriptome Profiling and Co-infection with Leishmania donovani.</title>
        <authorList>
            <person name="Kraeva N."/>
            <person name="Butenko A."/>
            <person name="Hlavacova J."/>
            <person name="Kostygov A."/>
            <person name="Myskova J."/>
            <person name="Grybchuk D."/>
            <person name="Lestinova T."/>
            <person name="Votypka J."/>
            <person name="Volf P."/>
            <person name="Opperdoes F."/>
            <person name="Flegontov P."/>
            <person name="Lukes J."/>
            <person name="Yurchenko V."/>
        </authorList>
    </citation>
    <scope>NUCLEOTIDE SEQUENCE [LARGE SCALE GENOMIC DNA]</scope>
    <source>
        <strain evidence="2 3">ATCC 30220</strain>
    </source>
</reference>
<comment type="caution">
    <text evidence="2">The sequence shown here is derived from an EMBL/GenBank/DDBJ whole genome shotgun (WGS) entry which is preliminary data.</text>
</comment>
<dbReference type="PRINTS" id="PR00300">
    <property type="entry name" value="CLPPROTEASEA"/>
</dbReference>
<sequence>MCGLGKRPLNPDTKEFRTYVLTQLRSFVSESIKGQLAAPAVVEMVEYKLHHLHEPMVLHFAGDNGVGKTRLAELISLAYGQRCGDELCTVGDSTLVLSGTGYDGLSTAEFRKVVVELVTQHARRHPRDGVIVINELSSLEPSKVRVLLPVLGRASEFPEHFDVKVSTQLVILTTDFGREGRTRGKSLSEMRSFINSEFTDLYSAQFAAHVRTLPFLPISLKTAGEIVRVVVREIGCSAKPPVRLGITDTAVLWIVERTKGMLSVENGRAVAQETKLRVGSLVESLQAEETSHLPSKDIRHDGTSPNCDEPECHIDVDEDGQIGLTC</sequence>
<evidence type="ECO:0000256" key="1">
    <source>
        <dbReference type="ARBA" id="ARBA00006235"/>
    </source>
</evidence>
<dbReference type="PANTHER" id="PTHR10760:SF2">
    <property type="entry name" value="LD13476P-RELATED"/>
    <property type="match status" value="1"/>
</dbReference>
<dbReference type="PANTHER" id="PTHR10760">
    <property type="entry name" value="TORSIN"/>
    <property type="match status" value="1"/>
</dbReference>
<protein>
    <recommendedName>
        <fullName evidence="4">AAA+ ATPase domain-containing protein</fullName>
    </recommendedName>
</protein>
<dbReference type="EMBL" id="LJSK01000306">
    <property type="protein sequence ID" value="KPI83957.1"/>
    <property type="molecule type" value="Genomic_DNA"/>
</dbReference>
<proteinExistence type="inferred from homology"/>
<dbReference type="GO" id="GO:0016887">
    <property type="term" value="F:ATP hydrolysis activity"/>
    <property type="evidence" value="ECO:0007669"/>
    <property type="project" value="InterPro"/>
</dbReference>
<dbReference type="VEuPathDB" id="TriTrypDB:Lsey_0306_0140"/>
<organism evidence="2 3">
    <name type="scientific">Leptomonas seymouri</name>
    <dbReference type="NCBI Taxonomy" id="5684"/>
    <lineage>
        <taxon>Eukaryota</taxon>
        <taxon>Discoba</taxon>
        <taxon>Euglenozoa</taxon>
        <taxon>Kinetoplastea</taxon>
        <taxon>Metakinetoplastina</taxon>
        <taxon>Trypanosomatida</taxon>
        <taxon>Trypanosomatidae</taxon>
        <taxon>Leishmaniinae</taxon>
        <taxon>Leptomonas</taxon>
    </lineage>
</organism>
<gene>
    <name evidence="2" type="ORF">ABL78_7012</name>
</gene>
<dbReference type="Gene3D" id="3.40.50.300">
    <property type="entry name" value="P-loop containing nucleotide triphosphate hydrolases"/>
    <property type="match status" value="1"/>
</dbReference>
<dbReference type="SUPFAM" id="SSF52540">
    <property type="entry name" value="P-loop containing nucleoside triphosphate hydrolases"/>
    <property type="match status" value="1"/>
</dbReference>